<dbReference type="EMBL" id="CP108341">
    <property type="protein sequence ID" value="WTW31513.1"/>
    <property type="molecule type" value="Genomic_DNA"/>
</dbReference>
<name>A0ABZ1MWL3_STREF</name>
<reference evidence="2 3" key="1">
    <citation type="submission" date="2022-10" db="EMBL/GenBank/DDBJ databases">
        <title>The complete genomes of actinobacterial strains from the NBC collection.</title>
        <authorList>
            <person name="Joergensen T.S."/>
            <person name="Alvarez Arevalo M."/>
            <person name="Sterndorff E.B."/>
            <person name="Faurdal D."/>
            <person name="Vuksanovic O."/>
            <person name="Mourched A.-S."/>
            <person name="Charusanti P."/>
            <person name="Shaw S."/>
            <person name="Blin K."/>
            <person name="Weber T."/>
        </authorList>
    </citation>
    <scope>NUCLEOTIDE SEQUENCE [LARGE SCALE GENOMIC DNA]</scope>
    <source>
        <strain evidence="2 3">NBC_00017</strain>
    </source>
</reference>
<dbReference type="RefSeq" id="WP_189722189.1">
    <property type="nucleotide sequence ID" value="NZ_BMUK01000002.1"/>
</dbReference>
<accession>A0ABZ1MWL3</accession>
<dbReference type="Gene3D" id="3.90.1140.10">
    <property type="entry name" value="Cyclic phosphodiesterase"/>
    <property type="match status" value="1"/>
</dbReference>
<gene>
    <name evidence="2" type="ORF">OHU35_37960</name>
</gene>
<keyword evidence="3" id="KW-1185">Reference proteome</keyword>
<organism evidence="2 3">
    <name type="scientific">Streptomyces purpurascens</name>
    <dbReference type="NCBI Taxonomy" id="1924"/>
    <lineage>
        <taxon>Bacteria</taxon>
        <taxon>Bacillati</taxon>
        <taxon>Actinomycetota</taxon>
        <taxon>Actinomycetes</taxon>
        <taxon>Kitasatosporales</taxon>
        <taxon>Streptomycetaceae</taxon>
        <taxon>Streptomyces</taxon>
    </lineage>
</organism>
<evidence type="ECO:0000313" key="3">
    <source>
        <dbReference type="Proteomes" id="UP001621512"/>
    </source>
</evidence>
<dbReference type="Pfam" id="PF02834">
    <property type="entry name" value="LigT_PEase"/>
    <property type="match status" value="1"/>
</dbReference>
<proteinExistence type="predicted"/>
<dbReference type="InterPro" id="IPR014051">
    <property type="entry name" value="Phosphoesterase_HXTX"/>
</dbReference>
<dbReference type="InterPro" id="IPR009097">
    <property type="entry name" value="Cyclic_Pdiesterase"/>
</dbReference>
<evidence type="ECO:0000313" key="2">
    <source>
        <dbReference type="EMBL" id="WTW31513.1"/>
    </source>
</evidence>
<sequence>MASGRTTNAFICLRVPSELVDALVDLQREFQDRVDPQSPEHIHITLGFLHGADDRKLADARSFISEGTWAAPAVRLTGEVRHGSWTLRKNPAYQYDEATVQKGEQVRLGVEHNPELARIHQDITQHLNIVEDGFWPHVTLGLAREDFPASEVKAFRLPSVSGAAPSVDAQQEASATAFTTLVRKDLTA</sequence>
<feature type="domain" description="Phosphoesterase HXTX" evidence="1">
    <location>
        <begin position="15"/>
        <end position="66"/>
    </location>
</feature>
<protein>
    <recommendedName>
        <fullName evidence="1">Phosphoesterase HXTX domain-containing protein</fullName>
    </recommendedName>
</protein>
<dbReference type="Proteomes" id="UP001621512">
    <property type="component" value="Chromosome"/>
</dbReference>
<dbReference type="SUPFAM" id="SSF55144">
    <property type="entry name" value="LigT-like"/>
    <property type="match status" value="1"/>
</dbReference>
<evidence type="ECO:0000259" key="1">
    <source>
        <dbReference type="Pfam" id="PF02834"/>
    </source>
</evidence>